<dbReference type="AlphaFoldDB" id="A0A2P5DWA1"/>
<proteinExistence type="predicted"/>
<comment type="caution">
    <text evidence="1">The sequence shown here is derived from an EMBL/GenBank/DDBJ whole genome shotgun (WGS) entry which is preliminary data.</text>
</comment>
<name>A0A2P5DWA1_PARAD</name>
<feature type="non-terminal residue" evidence="1">
    <location>
        <position position="1"/>
    </location>
</feature>
<evidence type="ECO:0000313" key="1">
    <source>
        <dbReference type="EMBL" id="PON77539.1"/>
    </source>
</evidence>
<dbReference type="EMBL" id="JXTB01000013">
    <property type="protein sequence ID" value="PON77539.1"/>
    <property type="molecule type" value="Genomic_DNA"/>
</dbReference>
<gene>
    <name evidence="1" type="ORF">PanWU01x14_027000</name>
</gene>
<accession>A0A2P5DWA1</accession>
<organism evidence="1 2">
    <name type="scientific">Parasponia andersonii</name>
    <name type="common">Sponia andersonii</name>
    <dbReference type="NCBI Taxonomy" id="3476"/>
    <lineage>
        <taxon>Eukaryota</taxon>
        <taxon>Viridiplantae</taxon>
        <taxon>Streptophyta</taxon>
        <taxon>Embryophyta</taxon>
        <taxon>Tracheophyta</taxon>
        <taxon>Spermatophyta</taxon>
        <taxon>Magnoliopsida</taxon>
        <taxon>eudicotyledons</taxon>
        <taxon>Gunneridae</taxon>
        <taxon>Pentapetalae</taxon>
        <taxon>rosids</taxon>
        <taxon>fabids</taxon>
        <taxon>Rosales</taxon>
        <taxon>Cannabaceae</taxon>
        <taxon>Parasponia</taxon>
    </lineage>
</organism>
<evidence type="ECO:0000313" key="2">
    <source>
        <dbReference type="Proteomes" id="UP000237105"/>
    </source>
</evidence>
<dbReference type="OrthoDB" id="1744452at2759"/>
<keyword evidence="2" id="KW-1185">Reference proteome</keyword>
<reference evidence="2" key="1">
    <citation type="submission" date="2016-06" db="EMBL/GenBank/DDBJ databases">
        <title>Parallel loss of symbiosis genes in relatives of nitrogen-fixing non-legume Parasponia.</title>
        <authorList>
            <person name="Van Velzen R."/>
            <person name="Holmer R."/>
            <person name="Bu F."/>
            <person name="Rutten L."/>
            <person name="Van Zeijl A."/>
            <person name="Liu W."/>
            <person name="Santuari L."/>
            <person name="Cao Q."/>
            <person name="Sharma T."/>
            <person name="Shen D."/>
            <person name="Roswanjaya Y."/>
            <person name="Wardhani T."/>
            <person name="Kalhor M.S."/>
            <person name="Jansen J."/>
            <person name="Van den Hoogen J."/>
            <person name="Gungor B."/>
            <person name="Hartog M."/>
            <person name="Hontelez J."/>
            <person name="Verver J."/>
            <person name="Yang W.-C."/>
            <person name="Schijlen E."/>
            <person name="Repin R."/>
            <person name="Schilthuizen M."/>
            <person name="Schranz E."/>
            <person name="Heidstra R."/>
            <person name="Miyata K."/>
            <person name="Fedorova E."/>
            <person name="Kohlen W."/>
            <person name="Bisseling T."/>
            <person name="Smit S."/>
            <person name="Geurts R."/>
        </authorList>
    </citation>
    <scope>NUCLEOTIDE SEQUENCE [LARGE SCALE GENOMIC DNA]</scope>
    <source>
        <strain evidence="2">cv. WU1-14</strain>
    </source>
</reference>
<dbReference type="Proteomes" id="UP000237105">
    <property type="component" value="Unassembled WGS sequence"/>
</dbReference>
<sequence>LCRRAGNGLSIQAFHDQWLPKPSSFKSITPAFDDKFCVSDLTDSPGTWNYAFIKHLFLRLDWNDILAIPLSIGPTPDSLVWHFDKFREYSVKSGYCDALNNHFTLSSSTNIELQR</sequence>
<protein>
    <submittedName>
        <fullName evidence="1">Uncharacterized protein</fullName>
    </submittedName>
</protein>